<sequence length="1004" mass="113254">MDVDVYSDKGDTSNNPDALVGELEDPAVVVKIGTTAAKIAFYNFEWRYVTLVMYNTMLHIGVESFLQVYNQSVALKLGKFVPRHRVHVPQFVIFGQDIVEVSENVNWLIQNRYDNTGMFIVICSSANYNKCSEIEMFQTFSRLYMPNVIFLKAPEDGDEPMVLTYYPVLPGECRNNKPSLIELSNCDRDMCFKNMFPEKYGNLHKCSFIVSTLEQPPFMHLTSGVNGSLHPSGADGDIIKLISEILNATLVVTTPEIREWGHYKDNNWTGSLGDVFNKRAHASSCSAPLTPQIHGNFQISFNYASIDIVWAAKLPALKPSFEKLLYPLKMQTRIALCAMFFGIIFMNAFMNTKLWADIRRTLNIGPTNISLFFYSWLVFFGMPLLRFPSKSTMRMIVISWIWFCYIIRTAYQAALVGSMKLQLYEDYLQSFNMVIKKKYPYGGLVSLRDYYSEDEEVFSNWAIINFNESYTILDELLNGTSDFVIALDKEFIVNHIMRYNGTKRLQIIPGKIVNSPAVLYFKKFAPLRTPVSRIISSIVEGGIVDMIYSNHLERGDFLFHHEVMKGGISRRLILATCKSSAHPFVNRKNFSGNWREQFDVNVCDSVEKYKSATLLHVSTFLWNIISKMNFLKVFTLALLICVVYAKEEPKFVGSSTNVTVVEGRDATLTCLVENLHKYKVAWLRVDTQTILTIGPHVITKNHRVSVTRGDPQAWALTLRDVRLSDGGHYMCQINTEPMITQTHNLEVFVPPDITSSSSEVMVREGDNVSLHCAASGTPPPTITWRREDTADMPVGLKNVSKWSGVWLNMTGVGRDLNGAFFCIATNGVPPSVSKRILLHVLCKPSARATLKMMGGYLGDAVVLRCDIEGNPTPSVYWTHIEGHRLHNGSKYQASVSSEGYKHIASLCIYNVSRSDIGAYHCHADNPLGSARDDITLYTLVTTTSTTTTTTVVTESTTNEPTVTTMLPYVELELNEEDPEQFSEDNYVVVLSQHQMQNLDVAPSS</sequence>
<keyword evidence="9" id="KW-0812">Transmembrane</keyword>
<evidence type="ECO:0000256" key="4">
    <source>
        <dbReference type="ARBA" id="ARBA00022737"/>
    </source>
</evidence>
<evidence type="ECO:0000256" key="5">
    <source>
        <dbReference type="ARBA" id="ARBA00023136"/>
    </source>
</evidence>
<dbReference type="SUPFAM" id="SSF48726">
    <property type="entry name" value="Immunoglobulin"/>
    <property type="match status" value="3"/>
</dbReference>
<comment type="subcellular location">
    <subcellularLocation>
        <location evidence="1">Cell membrane</location>
    </subcellularLocation>
</comment>
<dbReference type="PANTHER" id="PTHR12231">
    <property type="entry name" value="CTX-RELATED TYPE I TRANSMEMBRANE PROTEIN"/>
    <property type="match status" value="1"/>
</dbReference>
<evidence type="ECO:0000256" key="1">
    <source>
        <dbReference type="ARBA" id="ARBA00004236"/>
    </source>
</evidence>
<evidence type="ECO:0000256" key="2">
    <source>
        <dbReference type="ARBA" id="ARBA00022475"/>
    </source>
</evidence>
<dbReference type="Proteomes" id="UP001549921">
    <property type="component" value="Unassembled WGS sequence"/>
</dbReference>
<dbReference type="Gene3D" id="2.60.40.10">
    <property type="entry name" value="Immunoglobulins"/>
    <property type="match status" value="3"/>
</dbReference>
<evidence type="ECO:0000313" key="12">
    <source>
        <dbReference type="Proteomes" id="UP001549921"/>
    </source>
</evidence>
<dbReference type="InterPro" id="IPR013098">
    <property type="entry name" value="Ig_I-set"/>
</dbReference>
<dbReference type="PROSITE" id="PS50835">
    <property type="entry name" value="IG_LIKE"/>
    <property type="match status" value="3"/>
</dbReference>
<organism evidence="11 12">
    <name type="scientific">Loxostege sticticalis</name>
    <name type="common">Beet webworm moth</name>
    <dbReference type="NCBI Taxonomy" id="481309"/>
    <lineage>
        <taxon>Eukaryota</taxon>
        <taxon>Metazoa</taxon>
        <taxon>Ecdysozoa</taxon>
        <taxon>Arthropoda</taxon>
        <taxon>Hexapoda</taxon>
        <taxon>Insecta</taxon>
        <taxon>Pterygota</taxon>
        <taxon>Neoptera</taxon>
        <taxon>Endopterygota</taxon>
        <taxon>Lepidoptera</taxon>
        <taxon>Glossata</taxon>
        <taxon>Ditrysia</taxon>
        <taxon>Pyraloidea</taxon>
        <taxon>Crambidae</taxon>
        <taxon>Pyraustinae</taxon>
        <taxon>Loxostege</taxon>
    </lineage>
</organism>
<feature type="domain" description="Ig-like" evidence="10">
    <location>
        <begin position="844"/>
        <end position="937"/>
    </location>
</feature>
<dbReference type="PANTHER" id="PTHR12231:SF253">
    <property type="entry name" value="DPR-INTERACTING PROTEIN ETA, ISOFORM B-RELATED"/>
    <property type="match status" value="1"/>
</dbReference>
<name>A0ABD0T3X4_LOXSC</name>
<comment type="caution">
    <text evidence="11">The sequence shown here is derived from an EMBL/GenBank/DDBJ whole genome shotgun (WGS) entry which is preliminary data.</text>
</comment>
<dbReference type="EMBL" id="JBEDNZ010000010">
    <property type="protein sequence ID" value="KAL0832713.1"/>
    <property type="molecule type" value="Genomic_DNA"/>
</dbReference>
<keyword evidence="2" id="KW-1003">Cell membrane</keyword>
<dbReference type="InterPro" id="IPR013106">
    <property type="entry name" value="Ig_V-set"/>
</dbReference>
<dbReference type="Gene3D" id="3.40.190.10">
    <property type="entry name" value="Periplasmic binding protein-like II"/>
    <property type="match status" value="1"/>
</dbReference>
<dbReference type="FunFam" id="2.60.40.10:FF:000328">
    <property type="entry name" value="CLUMA_CG000981, isoform A"/>
    <property type="match status" value="1"/>
</dbReference>
<keyword evidence="8" id="KW-0393">Immunoglobulin domain</keyword>
<protein>
    <recommendedName>
        <fullName evidence="10">Ig-like domain-containing protein</fullName>
    </recommendedName>
</protein>
<dbReference type="GO" id="GO:0005886">
    <property type="term" value="C:plasma membrane"/>
    <property type="evidence" value="ECO:0007669"/>
    <property type="project" value="UniProtKB-SubCell"/>
</dbReference>
<dbReference type="SMART" id="SM00406">
    <property type="entry name" value="IGv"/>
    <property type="match status" value="1"/>
</dbReference>
<keyword evidence="6" id="KW-1015">Disulfide bond</keyword>
<dbReference type="InterPro" id="IPR003598">
    <property type="entry name" value="Ig_sub2"/>
</dbReference>
<keyword evidence="7" id="KW-0325">Glycoprotein</keyword>
<gene>
    <name evidence="11" type="ORF">ABMA28_000895</name>
</gene>
<dbReference type="InterPro" id="IPR051170">
    <property type="entry name" value="Neural/epithelial_adhesion"/>
</dbReference>
<dbReference type="SUPFAM" id="SSF53850">
    <property type="entry name" value="Periplasmic binding protein-like II"/>
    <property type="match status" value="1"/>
</dbReference>
<dbReference type="SMART" id="SM00409">
    <property type="entry name" value="IG"/>
    <property type="match status" value="3"/>
</dbReference>
<evidence type="ECO:0000256" key="7">
    <source>
        <dbReference type="ARBA" id="ARBA00023180"/>
    </source>
</evidence>
<dbReference type="InterPro" id="IPR007110">
    <property type="entry name" value="Ig-like_dom"/>
</dbReference>
<dbReference type="AlphaFoldDB" id="A0ABD0T3X4"/>
<dbReference type="InterPro" id="IPR003599">
    <property type="entry name" value="Ig_sub"/>
</dbReference>
<feature type="domain" description="Ig-like" evidence="10">
    <location>
        <begin position="751"/>
        <end position="833"/>
    </location>
</feature>
<evidence type="ECO:0000256" key="3">
    <source>
        <dbReference type="ARBA" id="ARBA00022729"/>
    </source>
</evidence>
<evidence type="ECO:0000259" key="10">
    <source>
        <dbReference type="PROSITE" id="PS50835"/>
    </source>
</evidence>
<keyword evidence="3" id="KW-0732">Signal</keyword>
<evidence type="ECO:0000256" key="9">
    <source>
        <dbReference type="SAM" id="Phobius"/>
    </source>
</evidence>
<keyword evidence="9" id="KW-1133">Transmembrane helix</keyword>
<dbReference type="Pfam" id="PF13927">
    <property type="entry name" value="Ig_3"/>
    <property type="match status" value="1"/>
</dbReference>
<feature type="transmembrane region" description="Helical" evidence="9">
    <location>
        <begin position="330"/>
        <end position="350"/>
    </location>
</feature>
<dbReference type="Pfam" id="PF07679">
    <property type="entry name" value="I-set"/>
    <property type="match status" value="1"/>
</dbReference>
<feature type="domain" description="Ig-like" evidence="10">
    <location>
        <begin position="649"/>
        <end position="746"/>
    </location>
</feature>
<accession>A0ABD0T3X4</accession>
<dbReference type="InterPro" id="IPR036179">
    <property type="entry name" value="Ig-like_dom_sf"/>
</dbReference>
<feature type="transmembrane region" description="Helical" evidence="9">
    <location>
        <begin position="362"/>
        <end position="385"/>
    </location>
</feature>
<evidence type="ECO:0000313" key="11">
    <source>
        <dbReference type="EMBL" id="KAL0832713.1"/>
    </source>
</evidence>
<dbReference type="SMART" id="SM00408">
    <property type="entry name" value="IGc2"/>
    <property type="match status" value="3"/>
</dbReference>
<evidence type="ECO:0000256" key="6">
    <source>
        <dbReference type="ARBA" id="ARBA00023157"/>
    </source>
</evidence>
<proteinExistence type="predicted"/>
<evidence type="ECO:0000256" key="8">
    <source>
        <dbReference type="ARBA" id="ARBA00023319"/>
    </source>
</evidence>
<dbReference type="InterPro" id="IPR013783">
    <property type="entry name" value="Ig-like_fold"/>
</dbReference>
<keyword evidence="5 9" id="KW-0472">Membrane</keyword>
<keyword evidence="4" id="KW-0677">Repeat</keyword>
<dbReference type="Pfam" id="PF07686">
    <property type="entry name" value="V-set"/>
    <property type="match status" value="1"/>
</dbReference>
<reference evidence="11 12" key="1">
    <citation type="submission" date="2024-06" db="EMBL/GenBank/DDBJ databases">
        <title>A chromosome-level genome assembly of beet webworm, Loxostege sticticalis.</title>
        <authorList>
            <person name="Zhang Y."/>
        </authorList>
    </citation>
    <scope>NUCLEOTIDE SEQUENCE [LARGE SCALE GENOMIC DNA]</scope>
    <source>
        <strain evidence="11">AQ028</strain>
        <tissue evidence="11">Male pupae</tissue>
    </source>
</reference>